<dbReference type="EMBL" id="SOCN01000001">
    <property type="protein sequence ID" value="TDV24182.1"/>
    <property type="molecule type" value="Genomic_DNA"/>
</dbReference>
<dbReference type="InterPro" id="IPR004556">
    <property type="entry name" value="HemK-like"/>
</dbReference>
<keyword evidence="4" id="KW-0949">S-adenosyl-L-methionine</keyword>
<comment type="caution">
    <text evidence="7">The sequence shown here is derived from an EMBL/GenBank/DDBJ whole genome shotgun (WGS) entry which is preliminary data.</text>
</comment>
<evidence type="ECO:0000256" key="5">
    <source>
        <dbReference type="ARBA" id="ARBA00048391"/>
    </source>
</evidence>
<dbReference type="CDD" id="cd02440">
    <property type="entry name" value="AdoMet_MTases"/>
    <property type="match status" value="1"/>
</dbReference>
<dbReference type="GO" id="GO:0003676">
    <property type="term" value="F:nucleic acid binding"/>
    <property type="evidence" value="ECO:0007669"/>
    <property type="project" value="InterPro"/>
</dbReference>
<dbReference type="AlphaFoldDB" id="A0A4R7UCK8"/>
<name>A0A4R7UCK8_9BACT</name>
<dbReference type="InterPro" id="IPR050320">
    <property type="entry name" value="N5-glutamine_MTase"/>
</dbReference>
<reference evidence="7 8" key="1">
    <citation type="submission" date="2019-03" db="EMBL/GenBank/DDBJ databases">
        <title>Genomic Encyclopedia of Archaeal and Bacterial Type Strains, Phase II (KMG-II): from individual species to whole genera.</title>
        <authorList>
            <person name="Goeker M."/>
        </authorList>
    </citation>
    <scope>NUCLEOTIDE SEQUENCE [LARGE SCALE GENOMIC DNA]</scope>
    <source>
        <strain evidence="7 8">ATCC 35214</strain>
    </source>
</reference>
<dbReference type="InterPro" id="IPR002052">
    <property type="entry name" value="DNA_methylase_N6_adenine_CS"/>
</dbReference>
<dbReference type="GO" id="GO:0102559">
    <property type="term" value="F:peptide chain release factor N(5)-glutamine methyltransferase activity"/>
    <property type="evidence" value="ECO:0007669"/>
    <property type="project" value="UniProtKB-EC"/>
</dbReference>
<proteinExistence type="predicted"/>
<keyword evidence="8" id="KW-1185">Reference proteome</keyword>
<dbReference type="PANTHER" id="PTHR18895:SF74">
    <property type="entry name" value="MTRF1L RELEASE FACTOR GLUTAMINE METHYLTRANSFERASE"/>
    <property type="match status" value="1"/>
</dbReference>
<evidence type="ECO:0000256" key="3">
    <source>
        <dbReference type="ARBA" id="ARBA00022679"/>
    </source>
</evidence>
<dbReference type="Gene3D" id="3.40.50.150">
    <property type="entry name" value="Vaccinia Virus protein VP39"/>
    <property type="match status" value="1"/>
</dbReference>
<evidence type="ECO:0000256" key="2">
    <source>
        <dbReference type="ARBA" id="ARBA00022603"/>
    </source>
</evidence>
<evidence type="ECO:0000259" key="6">
    <source>
        <dbReference type="Pfam" id="PF05175"/>
    </source>
</evidence>
<dbReference type="Pfam" id="PF05175">
    <property type="entry name" value="MTS"/>
    <property type="match status" value="1"/>
</dbReference>
<organism evidence="7 8">
    <name type="scientific">Mycoplasmopsis mustelae</name>
    <dbReference type="NCBI Taxonomy" id="171289"/>
    <lineage>
        <taxon>Bacteria</taxon>
        <taxon>Bacillati</taxon>
        <taxon>Mycoplasmatota</taxon>
        <taxon>Mycoplasmoidales</taxon>
        <taxon>Metamycoplasmataceae</taxon>
        <taxon>Mycoplasmopsis</taxon>
    </lineage>
</organism>
<protein>
    <recommendedName>
        <fullName evidence="1">peptide chain release factor N(5)-glutamine methyltransferase</fullName>
        <ecNumber evidence="1">2.1.1.297</ecNumber>
    </recommendedName>
</protein>
<dbReference type="OrthoDB" id="9800643at2"/>
<dbReference type="Proteomes" id="UP000295757">
    <property type="component" value="Unassembled WGS sequence"/>
</dbReference>
<dbReference type="InterPro" id="IPR007848">
    <property type="entry name" value="Small_mtfrase_dom"/>
</dbReference>
<dbReference type="NCBIfam" id="TIGR03534">
    <property type="entry name" value="RF_mod_PrmC"/>
    <property type="match status" value="1"/>
</dbReference>
<keyword evidence="3 7" id="KW-0808">Transferase</keyword>
<accession>A0A4R7UCK8</accession>
<comment type="catalytic activity">
    <reaction evidence="5">
        <text>L-glutaminyl-[peptide chain release factor] + S-adenosyl-L-methionine = N(5)-methyl-L-glutaminyl-[peptide chain release factor] + S-adenosyl-L-homocysteine + H(+)</text>
        <dbReference type="Rhea" id="RHEA:42896"/>
        <dbReference type="Rhea" id="RHEA-COMP:10271"/>
        <dbReference type="Rhea" id="RHEA-COMP:10272"/>
        <dbReference type="ChEBI" id="CHEBI:15378"/>
        <dbReference type="ChEBI" id="CHEBI:30011"/>
        <dbReference type="ChEBI" id="CHEBI:57856"/>
        <dbReference type="ChEBI" id="CHEBI:59789"/>
        <dbReference type="ChEBI" id="CHEBI:61891"/>
        <dbReference type="EC" id="2.1.1.297"/>
    </reaction>
</comment>
<dbReference type="InterPro" id="IPR019874">
    <property type="entry name" value="RF_methyltr_PrmC"/>
</dbReference>
<evidence type="ECO:0000313" key="8">
    <source>
        <dbReference type="Proteomes" id="UP000295757"/>
    </source>
</evidence>
<dbReference type="RefSeq" id="WP_134110217.1">
    <property type="nucleotide sequence ID" value="NZ_SOCN01000001.1"/>
</dbReference>
<sequence length="238" mass="27809">MPTVENLLLEKRRYGLKQTVSSFEKKLLKKGMPVQKIIGYIEMAGVLIDLSFDVLIPRYETEELIYLVFDAYTKDAKLKILDLCCGSGFIGLALKKHFFNSCLDLSDISLHSVLQSKLNAKNNKLNVNVIQSDLFENINNKYDIIVCNPPYISFNEQLDHSVLDFEPHLALFANDDGLYFYKQILKQAPTYLKNTAKVFFEINPLHLNWWKEQKKFYDLEILNDLSNRARFVIWHYKK</sequence>
<dbReference type="PROSITE" id="PS00092">
    <property type="entry name" value="N6_MTASE"/>
    <property type="match status" value="1"/>
</dbReference>
<dbReference type="EC" id="2.1.1.297" evidence="1"/>
<evidence type="ECO:0000313" key="7">
    <source>
        <dbReference type="EMBL" id="TDV24182.1"/>
    </source>
</evidence>
<keyword evidence="2 7" id="KW-0489">Methyltransferase</keyword>
<feature type="domain" description="Methyltransferase small" evidence="6">
    <location>
        <begin position="73"/>
        <end position="153"/>
    </location>
</feature>
<evidence type="ECO:0000256" key="4">
    <source>
        <dbReference type="ARBA" id="ARBA00022691"/>
    </source>
</evidence>
<dbReference type="SUPFAM" id="SSF53335">
    <property type="entry name" value="S-adenosyl-L-methionine-dependent methyltransferases"/>
    <property type="match status" value="1"/>
</dbReference>
<dbReference type="NCBIfam" id="TIGR00536">
    <property type="entry name" value="hemK_fam"/>
    <property type="match status" value="1"/>
</dbReference>
<dbReference type="PANTHER" id="PTHR18895">
    <property type="entry name" value="HEMK METHYLTRANSFERASE"/>
    <property type="match status" value="1"/>
</dbReference>
<evidence type="ECO:0000256" key="1">
    <source>
        <dbReference type="ARBA" id="ARBA00012771"/>
    </source>
</evidence>
<dbReference type="GO" id="GO:0032259">
    <property type="term" value="P:methylation"/>
    <property type="evidence" value="ECO:0007669"/>
    <property type="project" value="UniProtKB-KW"/>
</dbReference>
<dbReference type="InterPro" id="IPR029063">
    <property type="entry name" value="SAM-dependent_MTases_sf"/>
</dbReference>
<gene>
    <name evidence="7" type="ORF">BCF59_0131</name>
</gene>